<dbReference type="PANTHER" id="PTHR43669">
    <property type="entry name" value="5-KETO-D-GLUCONATE 5-REDUCTASE"/>
    <property type="match status" value="1"/>
</dbReference>
<keyword evidence="4" id="KW-1185">Reference proteome</keyword>
<dbReference type="Pfam" id="PF13561">
    <property type="entry name" value="adh_short_C2"/>
    <property type="match status" value="1"/>
</dbReference>
<dbReference type="Proteomes" id="UP001596096">
    <property type="component" value="Unassembled WGS sequence"/>
</dbReference>
<comment type="similarity">
    <text evidence="1">Belongs to the short-chain dehydrogenases/reductases (SDR) family.</text>
</comment>
<dbReference type="EC" id="1.1.1.-" evidence="3"/>
<dbReference type="EMBL" id="JBHSNW010000009">
    <property type="protein sequence ID" value="MFC5817562.1"/>
    <property type="molecule type" value="Genomic_DNA"/>
</dbReference>
<accession>A0ABW1BX14</accession>
<dbReference type="PANTHER" id="PTHR43669:SF3">
    <property type="entry name" value="ALCOHOL DEHYDROGENASE, PUTATIVE (AFU_ORTHOLOGUE AFUA_3G03445)-RELATED"/>
    <property type="match status" value="1"/>
</dbReference>
<dbReference type="InterPro" id="IPR002347">
    <property type="entry name" value="SDR_fam"/>
</dbReference>
<evidence type="ECO:0000256" key="2">
    <source>
        <dbReference type="ARBA" id="ARBA00023002"/>
    </source>
</evidence>
<comment type="caution">
    <text evidence="3">The sequence shown here is derived from an EMBL/GenBank/DDBJ whole genome shotgun (WGS) entry which is preliminary data.</text>
</comment>
<evidence type="ECO:0000256" key="1">
    <source>
        <dbReference type="ARBA" id="ARBA00006484"/>
    </source>
</evidence>
<organism evidence="3 4">
    <name type="scientific">Nonomuraea harbinensis</name>
    <dbReference type="NCBI Taxonomy" id="1286938"/>
    <lineage>
        <taxon>Bacteria</taxon>
        <taxon>Bacillati</taxon>
        <taxon>Actinomycetota</taxon>
        <taxon>Actinomycetes</taxon>
        <taxon>Streptosporangiales</taxon>
        <taxon>Streptosporangiaceae</taxon>
        <taxon>Nonomuraea</taxon>
    </lineage>
</organism>
<dbReference type="CDD" id="cd05233">
    <property type="entry name" value="SDR_c"/>
    <property type="match status" value="1"/>
</dbReference>
<dbReference type="RefSeq" id="WP_219545659.1">
    <property type="nucleotide sequence ID" value="NZ_JAHKRN010000017.1"/>
</dbReference>
<protein>
    <submittedName>
        <fullName evidence="3">SDR family NAD(P)-dependent oxidoreductase</fullName>
        <ecNumber evidence="3">1.1.1.-</ecNumber>
    </submittedName>
</protein>
<proteinExistence type="inferred from homology"/>
<keyword evidence="2 3" id="KW-0560">Oxidoreductase</keyword>
<sequence length="257" mass="26312">MRTIVTGAASGIGRAVARRLASDAARAGEDLRIALLDIDASGVDDLARELGPGALAVQVDLGRDASLVQAVSTALDHLGGGLDGLVSNAGVISPAPLKDVRAEVWDRDFSINTRACLRLAQECYEALRGARGSIVVTASVSGTHPTADVGAYCSNKAAVSMLARQIAREWGPDGIRCNVVSPGSTFTGMTRAGLEKPGVMERRGAQVPLGRVGVPEDVAAVVAFLLGPDAAYVSGADIPVDGGWTAALMPKVSTVEA</sequence>
<name>A0ABW1BX14_9ACTN</name>
<evidence type="ECO:0000313" key="4">
    <source>
        <dbReference type="Proteomes" id="UP001596096"/>
    </source>
</evidence>
<evidence type="ECO:0000313" key="3">
    <source>
        <dbReference type="EMBL" id="MFC5817562.1"/>
    </source>
</evidence>
<gene>
    <name evidence="3" type="ORF">ACFPUY_20900</name>
</gene>
<dbReference type="GO" id="GO:0016491">
    <property type="term" value="F:oxidoreductase activity"/>
    <property type="evidence" value="ECO:0007669"/>
    <property type="project" value="UniProtKB-KW"/>
</dbReference>
<reference evidence="4" key="1">
    <citation type="journal article" date="2019" name="Int. J. Syst. Evol. Microbiol.">
        <title>The Global Catalogue of Microorganisms (GCM) 10K type strain sequencing project: providing services to taxonomists for standard genome sequencing and annotation.</title>
        <authorList>
            <consortium name="The Broad Institute Genomics Platform"/>
            <consortium name="The Broad Institute Genome Sequencing Center for Infectious Disease"/>
            <person name="Wu L."/>
            <person name="Ma J."/>
        </authorList>
    </citation>
    <scope>NUCLEOTIDE SEQUENCE [LARGE SCALE GENOMIC DNA]</scope>
    <source>
        <strain evidence="4">CGMCC 4.7106</strain>
    </source>
</reference>